<dbReference type="AlphaFoldDB" id="A0A9P8HV92"/>
<dbReference type="SUPFAM" id="SSF56112">
    <property type="entry name" value="Protein kinase-like (PK-like)"/>
    <property type="match status" value="1"/>
</dbReference>
<dbReference type="EMBL" id="JAGHQL010000112">
    <property type="protein sequence ID" value="KAH0538353.1"/>
    <property type="molecule type" value="Genomic_DNA"/>
</dbReference>
<gene>
    <name evidence="1" type="ORF">FGG08_005048</name>
</gene>
<comment type="caution">
    <text evidence="1">The sequence shown here is derived from an EMBL/GenBank/DDBJ whole genome shotgun (WGS) entry which is preliminary data.</text>
</comment>
<evidence type="ECO:0000313" key="2">
    <source>
        <dbReference type="Proteomes" id="UP000698800"/>
    </source>
</evidence>
<name>A0A9P8HV92_9PEZI</name>
<keyword evidence="2" id="KW-1185">Reference proteome</keyword>
<dbReference type="OrthoDB" id="5412996at2759"/>
<protein>
    <recommendedName>
        <fullName evidence="3">Aminoglycoside phosphotransferase domain-containing protein</fullName>
    </recommendedName>
</protein>
<evidence type="ECO:0000313" key="1">
    <source>
        <dbReference type="EMBL" id="KAH0538353.1"/>
    </source>
</evidence>
<proteinExistence type="predicted"/>
<accession>A0A9P8HV92</accession>
<evidence type="ECO:0008006" key="3">
    <source>
        <dbReference type="Google" id="ProtNLM"/>
    </source>
</evidence>
<reference evidence="1" key="1">
    <citation type="submission" date="2021-03" db="EMBL/GenBank/DDBJ databases">
        <title>Comparative genomics and phylogenomic investigation of the class Geoglossomycetes provide insights into ecological specialization and systematics.</title>
        <authorList>
            <person name="Melie T."/>
            <person name="Pirro S."/>
            <person name="Miller A.N."/>
            <person name="Quandt A."/>
        </authorList>
    </citation>
    <scope>NUCLEOTIDE SEQUENCE</scope>
    <source>
        <strain evidence="1">GBOQ0MN5Z8</strain>
    </source>
</reference>
<organism evidence="1 2">
    <name type="scientific">Glutinoglossum americanum</name>
    <dbReference type="NCBI Taxonomy" id="1670608"/>
    <lineage>
        <taxon>Eukaryota</taxon>
        <taxon>Fungi</taxon>
        <taxon>Dikarya</taxon>
        <taxon>Ascomycota</taxon>
        <taxon>Pezizomycotina</taxon>
        <taxon>Geoglossomycetes</taxon>
        <taxon>Geoglossales</taxon>
        <taxon>Geoglossaceae</taxon>
        <taxon>Glutinoglossum</taxon>
    </lineage>
</organism>
<dbReference type="Proteomes" id="UP000698800">
    <property type="component" value="Unassembled WGS sequence"/>
</dbReference>
<sequence>MDQIRRREVESACNDFIASIDQTAVCDLASSFYDRKPCRMLKEPQRGSYNVCFPVIFASDQESNEGEKWMQFDRIGSLTLDRDDSSWSFGESQPLSIDINDQEVDGLDVGCIIRPDQTYDLAIDYTYTLMQLVFNQFLRGRHSVYNEKNARSELYGLHKFRTLLMEYILPEYNHEPFVLMHSNFRSSNIIINENLNIVSVIDWE</sequence>
<dbReference type="InterPro" id="IPR011009">
    <property type="entry name" value="Kinase-like_dom_sf"/>
</dbReference>